<dbReference type="GO" id="GO:0034399">
    <property type="term" value="C:nuclear periphery"/>
    <property type="evidence" value="ECO:0007669"/>
    <property type="project" value="TreeGrafter"/>
</dbReference>
<comment type="subcellular location">
    <subcellularLocation>
        <location evidence="2">Nucleus</location>
        <location evidence="2">Nucleolus</location>
    </subcellularLocation>
</comment>
<keyword evidence="6" id="KW-0539">Nucleus</keyword>
<dbReference type="GO" id="GO:0006364">
    <property type="term" value="P:rRNA processing"/>
    <property type="evidence" value="ECO:0007669"/>
    <property type="project" value="TreeGrafter"/>
</dbReference>
<feature type="compositionally biased region" description="Basic and acidic residues" evidence="7">
    <location>
        <begin position="269"/>
        <end position="282"/>
    </location>
</feature>
<dbReference type="Pfam" id="PF05890">
    <property type="entry name" value="Ebp2"/>
    <property type="match status" value="1"/>
</dbReference>
<evidence type="ECO:0000256" key="3">
    <source>
        <dbReference type="ARBA" id="ARBA00007336"/>
    </source>
</evidence>
<evidence type="ECO:0000256" key="4">
    <source>
        <dbReference type="ARBA" id="ARBA00022517"/>
    </source>
</evidence>
<feature type="compositionally biased region" description="Acidic residues" evidence="7">
    <location>
        <begin position="8"/>
        <end position="21"/>
    </location>
</feature>
<dbReference type="AlphaFoldDB" id="A0A6M2DDI0"/>
<dbReference type="GO" id="GO:0042273">
    <property type="term" value="P:ribosomal large subunit biogenesis"/>
    <property type="evidence" value="ECO:0007669"/>
    <property type="project" value="TreeGrafter"/>
</dbReference>
<dbReference type="PANTHER" id="PTHR13028">
    <property type="entry name" value="RRNA PROCESSING PROTEIN EBNA1-BINDING PROTEIN-RELATED"/>
    <property type="match status" value="1"/>
</dbReference>
<dbReference type="GO" id="GO:0005730">
    <property type="term" value="C:nucleolus"/>
    <property type="evidence" value="ECO:0007669"/>
    <property type="project" value="UniProtKB-SubCell"/>
</dbReference>
<dbReference type="GO" id="GO:0030687">
    <property type="term" value="C:preribosome, large subunit precursor"/>
    <property type="evidence" value="ECO:0007669"/>
    <property type="project" value="TreeGrafter"/>
</dbReference>
<sequence length="321" mass="37099">MQILNMSDIEDQDDYTDSDDEELQQAFADGKLKPGLNIVEENNKKEFVNNVAALKQKVQAFKLKLPWQECLGLVNEPAPLAPELALQIKQHDEKREKQLKNNAKLAKTIPKDDPVINDFHREMLFHQQAQAAVIDGISKLKKLGIYTKRPDDYFAEMAKTDEHMQKVRKHLLAKQEGQAKSERMKQLREQRKLGKQLQVQSKVQRAMDKKEMLDQVKKYRKGQRNNLDFLDDNKPKSNLKKINHKSLAKRKAKDAKFGFGGRKKGSKLNTRESAIDTSDYKRPPKFAVKGSKQKGNKNKKPMTKRLGKSRRQKNKTSKVRK</sequence>
<organism evidence="8">
    <name type="scientific">Xenopsylla cheopis</name>
    <name type="common">Oriental rat flea</name>
    <name type="synonym">Pulex cheopis</name>
    <dbReference type="NCBI Taxonomy" id="163159"/>
    <lineage>
        <taxon>Eukaryota</taxon>
        <taxon>Metazoa</taxon>
        <taxon>Ecdysozoa</taxon>
        <taxon>Arthropoda</taxon>
        <taxon>Hexapoda</taxon>
        <taxon>Insecta</taxon>
        <taxon>Pterygota</taxon>
        <taxon>Neoptera</taxon>
        <taxon>Endopterygota</taxon>
        <taxon>Siphonaptera</taxon>
        <taxon>Pulicidae</taxon>
        <taxon>Xenopsyllinae</taxon>
        <taxon>Xenopsylla</taxon>
    </lineage>
</organism>
<feature type="region of interest" description="Disordered" evidence="7">
    <location>
        <begin position="1"/>
        <end position="21"/>
    </location>
</feature>
<evidence type="ECO:0000256" key="1">
    <source>
        <dbReference type="ARBA" id="ARBA00003387"/>
    </source>
</evidence>
<keyword evidence="4" id="KW-0690">Ribosome biogenesis</keyword>
<comment type="similarity">
    <text evidence="3">Belongs to the EBP2 family.</text>
</comment>
<evidence type="ECO:0000313" key="8">
    <source>
        <dbReference type="EMBL" id="NOV44219.1"/>
    </source>
</evidence>
<proteinExistence type="inferred from homology"/>
<dbReference type="InterPro" id="IPR008610">
    <property type="entry name" value="Ebp2"/>
</dbReference>
<keyword evidence="5" id="KW-0175">Coiled coil</keyword>
<evidence type="ECO:0000256" key="7">
    <source>
        <dbReference type="SAM" id="MobiDB-lite"/>
    </source>
</evidence>
<evidence type="ECO:0000256" key="2">
    <source>
        <dbReference type="ARBA" id="ARBA00004604"/>
    </source>
</evidence>
<evidence type="ECO:0000256" key="6">
    <source>
        <dbReference type="ARBA" id="ARBA00023242"/>
    </source>
</evidence>
<feature type="region of interest" description="Disordered" evidence="7">
    <location>
        <begin position="245"/>
        <end position="321"/>
    </location>
</feature>
<reference evidence="8" key="1">
    <citation type="submission" date="2020-03" db="EMBL/GenBank/DDBJ databases">
        <title>Transcriptomic Profiling of the Digestive Tract of the Rat Flea, Xenopsylla cheopis, Following Blood Feeding and Infection with Yersinia pestis.</title>
        <authorList>
            <person name="Bland D.M."/>
            <person name="Martens C.A."/>
            <person name="Virtaneva K."/>
            <person name="Kanakabandi K."/>
            <person name="Long D."/>
            <person name="Rosenke R."/>
            <person name="Saturday G.A."/>
            <person name="Hoyt F.H."/>
            <person name="Bruno D.P."/>
            <person name="Ribeiro J.M.C."/>
            <person name="Hinnebusch J."/>
        </authorList>
    </citation>
    <scope>NUCLEOTIDE SEQUENCE</scope>
</reference>
<comment type="function">
    <text evidence="1">Required for the processing of the 27S pre-rRNA.</text>
</comment>
<name>A0A6M2DDI0_XENCH</name>
<evidence type="ECO:0000256" key="5">
    <source>
        <dbReference type="ARBA" id="ARBA00023054"/>
    </source>
</evidence>
<dbReference type="EMBL" id="GIIL01000493">
    <property type="protein sequence ID" value="NOV44219.1"/>
    <property type="molecule type" value="Transcribed_RNA"/>
</dbReference>
<dbReference type="PANTHER" id="PTHR13028:SF0">
    <property type="entry name" value="RRNA-PROCESSING PROTEIN EBP2-RELATED"/>
    <property type="match status" value="1"/>
</dbReference>
<protein>
    <submittedName>
        <fullName evidence="8">Putative nucleolar protein-like/ebna1-binding protein</fullName>
    </submittedName>
</protein>
<feature type="compositionally biased region" description="Basic residues" evidence="7">
    <location>
        <begin position="291"/>
        <end position="321"/>
    </location>
</feature>
<accession>A0A6M2DDI0</accession>